<reference evidence="1" key="4">
    <citation type="submission" date="2025-09" db="UniProtKB">
        <authorList>
            <consortium name="Ensembl"/>
        </authorList>
    </citation>
    <scope>IDENTIFICATION</scope>
</reference>
<proteinExistence type="predicted"/>
<dbReference type="STRING" id="7994.ENSAMXP00000038690"/>
<dbReference type="GO" id="GO:0006955">
    <property type="term" value="P:immune response"/>
    <property type="evidence" value="ECO:0007669"/>
    <property type="project" value="TreeGrafter"/>
</dbReference>
<dbReference type="PANTHER" id="PTHR14241:SF1">
    <property type="entry name" value="INTERFERON-INDUCED PROTEIN 44-RELATED"/>
    <property type="match status" value="1"/>
</dbReference>
<dbReference type="AlphaFoldDB" id="A0A3B1J9Z8"/>
<dbReference type="InterPro" id="IPR027417">
    <property type="entry name" value="P-loop_NTPase"/>
</dbReference>
<evidence type="ECO:0008006" key="3">
    <source>
        <dbReference type="Google" id="ProtNLM"/>
    </source>
</evidence>
<reference evidence="2" key="1">
    <citation type="submission" date="2013-03" db="EMBL/GenBank/DDBJ databases">
        <authorList>
            <person name="Jeffery W."/>
            <person name="Warren W."/>
            <person name="Wilson R.K."/>
        </authorList>
    </citation>
    <scope>NUCLEOTIDE SEQUENCE</scope>
    <source>
        <strain evidence="2">female</strain>
    </source>
</reference>
<reference evidence="2" key="2">
    <citation type="journal article" date="2014" name="Nat. Commun.">
        <title>The cavefish genome reveals candidate genes for eye loss.</title>
        <authorList>
            <person name="McGaugh S.E."/>
            <person name="Gross J.B."/>
            <person name="Aken B."/>
            <person name="Blin M."/>
            <person name="Borowsky R."/>
            <person name="Chalopin D."/>
            <person name="Hinaux H."/>
            <person name="Jeffery W.R."/>
            <person name="Keene A."/>
            <person name="Ma L."/>
            <person name="Minx P."/>
            <person name="Murphy D."/>
            <person name="O'Quin K.E."/>
            <person name="Retaux S."/>
            <person name="Rohner N."/>
            <person name="Searle S.M."/>
            <person name="Stahl B.A."/>
            <person name="Tabin C."/>
            <person name="Volff J.N."/>
            <person name="Yoshizawa M."/>
            <person name="Warren W.C."/>
        </authorList>
    </citation>
    <scope>NUCLEOTIDE SEQUENCE [LARGE SCALE GENOMIC DNA]</scope>
    <source>
        <strain evidence="2">female</strain>
    </source>
</reference>
<reference evidence="1" key="3">
    <citation type="submission" date="2025-08" db="UniProtKB">
        <authorList>
            <consortium name="Ensembl"/>
        </authorList>
    </citation>
    <scope>IDENTIFICATION</scope>
</reference>
<dbReference type="Proteomes" id="UP000018467">
    <property type="component" value="Unassembled WGS sequence"/>
</dbReference>
<dbReference type="Gene3D" id="3.40.50.300">
    <property type="entry name" value="P-loop containing nucleotide triphosphate hydrolases"/>
    <property type="match status" value="1"/>
</dbReference>
<dbReference type="InParanoid" id="A0A3B1J9Z8"/>
<accession>A0A3B1J9Z8</accession>
<organism evidence="1 2">
    <name type="scientific">Astyanax mexicanus</name>
    <name type="common">Blind cave fish</name>
    <name type="synonym">Astyanax fasciatus mexicanus</name>
    <dbReference type="NCBI Taxonomy" id="7994"/>
    <lineage>
        <taxon>Eukaryota</taxon>
        <taxon>Metazoa</taxon>
        <taxon>Chordata</taxon>
        <taxon>Craniata</taxon>
        <taxon>Vertebrata</taxon>
        <taxon>Euteleostomi</taxon>
        <taxon>Actinopterygii</taxon>
        <taxon>Neopterygii</taxon>
        <taxon>Teleostei</taxon>
        <taxon>Ostariophysi</taxon>
        <taxon>Characiformes</taxon>
        <taxon>Characoidei</taxon>
        <taxon>Acestrorhamphidae</taxon>
        <taxon>Acestrorhamphinae</taxon>
        <taxon>Astyanax</taxon>
    </lineage>
</organism>
<keyword evidence="2" id="KW-1185">Reference proteome</keyword>
<name>A0A3B1J9Z8_ASTMX</name>
<dbReference type="GeneTree" id="ENSGT00940000160560"/>
<dbReference type="Ensembl" id="ENSAMXT00000041458.1">
    <property type="protein sequence ID" value="ENSAMXP00000038690.1"/>
    <property type="gene ID" value="ENSAMXG00000043972.1"/>
</dbReference>
<dbReference type="PANTHER" id="PTHR14241">
    <property type="entry name" value="INTERFERON-INDUCED PROTEIN 44"/>
    <property type="match status" value="1"/>
</dbReference>
<evidence type="ECO:0000313" key="1">
    <source>
        <dbReference type="Ensembl" id="ENSAMXP00000038690.1"/>
    </source>
</evidence>
<evidence type="ECO:0000313" key="2">
    <source>
        <dbReference type="Proteomes" id="UP000018467"/>
    </source>
</evidence>
<dbReference type="SUPFAM" id="SSF52540">
    <property type="entry name" value="P-loop containing nucleoside triphosphate hydrolases"/>
    <property type="match status" value="1"/>
</dbReference>
<protein>
    <recommendedName>
        <fullName evidence="3">G domain-containing protein</fullName>
    </recommendedName>
</protein>
<sequence>MNLLKLFFPIPNLSNLNLEPSPPSSDPGKLFLNVCCDYLIIFLLMGPIGTGKSTFINSIRTTFQGYNCASAPSSSEIADGLGKDSYTLQLRSHKLRNGKDGFLPFVMIDTMGVEAGDSNGIHTDDIVSTLQGRIKDGYDFNPSAAIREKDPRYNHNPTMKDKIHCLVFVLPADKISMVDDDILKKMKTVRKRARDAGIPQVVIMTMVDKACPLVKDDLKKIYTSKKIKKKMEECSTKVGVPMNYIFPIKCYSEEVEPQVEIDALILMALTNMVNFANDYVEDQSEEEEE</sequence>